<dbReference type="RefSeq" id="WP_110250156.1">
    <property type="nucleotide sequence ID" value="NZ_QJJR01000001.1"/>
</dbReference>
<dbReference type="SUPFAM" id="SSF160240">
    <property type="entry name" value="Cation efflux protein cytoplasmic domain-like"/>
    <property type="match status" value="1"/>
</dbReference>
<dbReference type="AlphaFoldDB" id="A0A2V3WHJ9"/>
<protein>
    <submittedName>
        <fullName evidence="11">Cation diffusion facilitator family transporter</fullName>
    </submittedName>
</protein>
<dbReference type="Gene3D" id="3.30.70.1350">
    <property type="entry name" value="Cation efflux protein, cytoplasmic domain"/>
    <property type="match status" value="1"/>
</dbReference>
<dbReference type="EMBL" id="QJJR01000001">
    <property type="protein sequence ID" value="PXW93057.1"/>
    <property type="molecule type" value="Genomic_DNA"/>
</dbReference>
<evidence type="ECO:0000256" key="7">
    <source>
        <dbReference type="SAM" id="MobiDB-lite"/>
    </source>
</evidence>
<dbReference type="NCBIfam" id="TIGR01297">
    <property type="entry name" value="CDF"/>
    <property type="match status" value="1"/>
</dbReference>
<dbReference type="Proteomes" id="UP000247922">
    <property type="component" value="Unassembled WGS sequence"/>
</dbReference>
<dbReference type="InterPro" id="IPR027470">
    <property type="entry name" value="Cation_efflux_CTD"/>
</dbReference>
<evidence type="ECO:0000256" key="5">
    <source>
        <dbReference type="ARBA" id="ARBA00022989"/>
    </source>
</evidence>
<dbReference type="Pfam" id="PF16916">
    <property type="entry name" value="ZT_dimer"/>
    <property type="match status" value="1"/>
</dbReference>
<keyword evidence="3" id="KW-0813">Transport</keyword>
<dbReference type="PANTHER" id="PTHR43840:SF50">
    <property type="entry name" value="MANGANESE EFFLUX SYSTEM PROTEIN MNES"/>
    <property type="match status" value="1"/>
</dbReference>
<feature type="transmembrane region" description="Helical" evidence="8">
    <location>
        <begin position="182"/>
        <end position="199"/>
    </location>
</feature>
<reference evidence="11 12" key="1">
    <citation type="submission" date="2018-05" db="EMBL/GenBank/DDBJ databases">
        <title>Genomic Encyclopedia of Type Strains, Phase IV (KMG-IV): sequencing the most valuable type-strain genomes for metagenomic binning, comparative biology and taxonomic classification.</title>
        <authorList>
            <person name="Goeker M."/>
        </authorList>
    </citation>
    <scope>NUCLEOTIDE SEQUENCE [LARGE SCALE GENOMIC DNA]</scope>
    <source>
        <strain evidence="11 12">DSM 22440</strain>
    </source>
</reference>
<dbReference type="FunFam" id="1.20.1510.10:FF:000006">
    <property type="entry name" value="Divalent cation efflux transporter"/>
    <property type="match status" value="1"/>
</dbReference>
<feature type="region of interest" description="Disordered" evidence="7">
    <location>
        <begin position="286"/>
        <end position="310"/>
    </location>
</feature>
<dbReference type="InterPro" id="IPR002524">
    <property type="entry name" value="Cation_efflux"/>
</dbReference>
<feature type="transmembrane region" description="Helical" evidence="8">
    <location>
        <begin position="117"/>
        <end position="136"/>
    </location>
</feature>
<sequence>MQTYHQMKQGERGAMISITVYLVLSIIKLLVSGWSGSSALFADGLNNATDVLSSVAVLVGLKIARKPPDHNHHYGHYRAELIASLVASFIMVTVGVQVLISATQTLLNGTYSEPSALAFWTALLSGAVMYLTYLFNHNLAKKINSSGLKAASLDNRSDSFISFAAAIGILASTFGMPILDPLLAAFVGVIIIVTAFSIFKTTSHTLTDGFDRDTVMTVKDAVSRADGVLGIRDIRGRKLANQSILDMIIYVDPTLTVKDAHDITDRIEIMLKHRFGIQHVTIHVEPSVIEEDKPPKQTKAPQEQAAPEQD</sequence>
<dbReference type="GO" id="GO:0008324">
    <property type="term" value="F:monoatomic cation transmembrane transporter activity"/>
    <property type="evidence" value="ECO:0007669"/>
    <property type="project" value="InterPro"/>
</dbReference>
<comment type="similarity">
    <text evidence="2">Belongs to the cation diffusion facilitator (CDF) transporter (TC 2.A.4) family.</text>
</comment>
<proteinExistence type="inferred from homology"/>
<feature type="transmembrane region" description="Helical" evidence="8">
    <location>
        <begin position="157"/>
        <end position="176"/>
    </location>
</feature>
<dbReference type="InterPro" id="IPR050291">
    <property type="entry name" value="CDF_Transporter"/>
</dbReference>
<dbReference type="SUPFAM" id="SSF161111">
    <property type="entry name" value="Cation efflux protein transmembrane domain-like"/>
    <property type="match status" value="1"/>
</dbReference>
<feature type="domain" description="Cation efflux protein transmembrane" evidence="9">
    <location>
        <begin position="15"/>
        <end position="206"/>
    </location>
</feature>
<dbReference type="PANTHER" id="PTHR43840">
    <property type="entry name" value="MITOCHONDRIAL METAL TRANSPORTER 1-RELATED"/>
    <property type="match status" value="1"/>
</dbReference>
<gene>
    <name evidence="11" type="ORF">DES38_101138</name>
</gene>
<organism evidence="11 12">
    <name type="scientific">Streptohalobacillus salinus</name>
    <dbReference type="NCBI Taxonomy" id="621096"/>
    <lineage>
        <taxon>Bacteria</taxon>
        <taxon>Bacillati</taxon>
        <taxon>Bacillota</taxon>
        <taxon>Bacilli</taxon>
        <taxon>Bacillales</taxon>
        <taxon>Bacillaceae</taxon>
        <taxon>Streptohalobacillus</taxon>
    </lineage>
</organism>
<keyword evidence="12" id="KW-1185">Reference proteome</keyword>
<dbReference type="InterPro" id="IPR058533">
    <property type="entry name" value="Cation_efflux_TM"/>
</dbReference>
<keyword evidence="6 8" id="KW-0472">Membrane</keyword>
<dbReference type="Pfam" id="PF01545">
    <property type="entry name" value="Cation_efflux"/>
    <property type="match status" value="1"/>
</dbReference>
<feature type="domain" description="Cation efflux protein cytoplasmic" evidence="10">
    <location>
        <begin position="211"/>
        <end position="286"/>
    </location>
</feature>
<evidence type="ECO:0000256" key="4">
    <source>
        <dbReference type="ARBA" id="ARBA00022692"/>
    </source>
</evidence>
<evidence type="ECO:0000259" key="10">
    <source>
        <dbReference type="Pfam" id="PF16916"/>
    </source>
</evidence>
<comment type="subcellular location">
    <subcellularLocation>
        <location evidence="1">Membrane</location>
        <topology evidence="1">Multi-pass membrane protein</topology>
    </subcellularLocation>
</comment>
<dbReference type="InterPro" id="IPR027469">
    <property type="entry name" value="Cation_efflux_TMD_sf"/>
</dbReference>
<dbReference type="GO" id="GO:0016020">
    <property type="term" value="C:membrane"/>
    <property type="evidence" value="ECO:0007669"/>
    <property type="project" value="UniProtKB-SubCell"/>
</dbReference>
<dbReference type="OrthoDB" id="9806522at2"/>
<evidence type="ECO:0000313" key="11">
    <source>
        <dbReference type="EMBL" id="PXW93057.1"/>
    </source>
</evidence>
<evidence type="ECO:0000256" key="1">
    <source>
        <dbReference type="ARBA" id="ARBA00004141"/>
    </source>
</evidence>
<keyword evidence="5 8" id="KW-1133">Transmembrane helix</keyword>
<evidence type="ECO:0000256" key="8">
    <source>
        <dbReference type="SAM" id="Phobius"/>
    </source>
</evidence>
<feature type="transmembrane region" description="Helical" evidence="8">
    <location>
        <begin position="81"/>
        <end position="102"/>
    </location>
</feature>
<name>A0A2V3WHJ9_9BACI</name>
<evidence type="ECO:0000256" key="6">
    <source>
        <dbReference type="ARBA" id="ARBA00023136"/>
    </source>
</evidence>
<feature type="transmembrane region" description="Helical" evidence="8">
    <location>
        <begin position="12"/>
        <end position="34"/>
    </location>
</feature>
<evidence type="ECO:0000256" key="3">
    <source>
        <dbReference type="ARBA" id="ARBA00022448"/>
    </source>
</evidence>
<evidence type="ECO:0000256" key="2">
    <source>
        <dbReference type="ARBA" id="ARBA00008114"/>
    </source>
</evidence>
<keyword evidence="4 8" id="KW-0812">Transmembrane</keyword>
<evidence type="ECO:0000259" key="9">
    <source>
        <dbReference type="Pfam" id="PF01545"/>
    </source>
</evidence>
<dbReference type="InterPro" id="IPR036837">
    <property type="entry name" value="Cation_efflux_CTD_sf"/>
</dbReference>
<evidence type="ECO:0000313" key="12">
    <source>
        <dbReference type="Proteomes" id="UP000247922"/>
    </source>
</evidence>
<accession>A0A2V3WHJ9</accession>
<feature type="transmembrane region" description="Helical" evidence="8">
    <location>
        <begin position="40"/>
        <end position="61"/>
    </location>
</feature>
<dbReference type="Gene3D" id="1.20.1510.10">
    <property type="entry name" value="Cation efflux protein transmembrane domain"/>
    <property type="match status" value="1"/>
</dbReference>
<comment type="caution">
    <text evidence="11">The sequence shown here is derived from an EMBL/GenBank/DDBJ whole genome shotgun (WGS) entry which is preliminary data.</text>
</comment>